<dbReference type="RefSeq" id="WP_218445255.1">
    <property type="nucleotide sequence ID" value="NZ_JAGSPA010000002.1"/>
</dbReference>
<evidence type="ECO:0000256" key="2">
    <source>
        <dbReference type="ARBA" id="ARBA00022496"/>
    </source>
</evidence>
<comment type="caution">
    <text evidence="13">The sequence shown here is derived from an EMBL/GenBank/DDBJ whole genome shotgun (WGS) entry which is preliminary data.</text>
</comment>
<evidence type="ECO:0000256" key="8">
    <source>
        <dbReference type="PROSITE-ProRule" id="PRU01360"/>
    </source>
</evidence>
<dbReference type="CDD" id="cd01347">
    <property type="entry name" value="ligand_gated_channel"/>
    <property type="match status" value="1"/>
</dbReference>
<keyword evidence="2" id="KW-0410">Iron transport</keyword>
<keyword evidence="5" id="KW-0406">Ion transport</keyword>
<evidence type="ECO:0000256" key="7">
    <source>
        <dbReference type="ARBA" id="ARBA00023170"/>
    </source>
</evidence>
<keyword evidence="4" id="KW-0408">Iron</keyword>
<dbReference type="Pfam" id="PF00593">
    <property type="entry name" value="TonB_dep_Rec_b-barrel"/>
    <property type="match status" value="1"/>
</dbReference>
<evidence type="ECO:0000256" key="4">
    <source>
        <dbReference type="ARBA" id="ARBA00023004"/>
    </source>
</evidence>
<protein>
    <submittedName>
        <fullName evidence="13">TonB-dependent siderophore receptor</fullName>
    </submittedName>
</protein>
<evidence type="ECO:0000313" key="13">
    <source>
        <dbReference type="EMBL" id="MBV7256589.1"/>
    </source>
</evidence>
<dbReference type="Proteomes" id="UP000722336">
    <property type="component" value="Unassembled WGS sequence"/>
</dbReference>
<name>A0ABS6SDW2_9SPHN</name>
<proteinExistence type="inferred from homology"/>
<evidence type="ECO:0000256" key="6">
    <source>
        <dbReference type="ARBA" id="ARBA00023077"/>
    </source>
</evidence>
<keyword evidence="3 10" id="KW-0732">Signal</keyword>
<accession>A0ABS6SDW2</accession>
<comment type="subcellular location">
    <subcellularLocation>
        <location evidence="8">Cell outer membrane</location>
        <topology evidence="8">Multi-pass membrane protein</topology>
    </subcellularLocation>
</comment>
<dbReference type="PANTHER" id="PTHR32552">
    <property type="entry name" value="FERRICHROME IRON RECEPTOR-RELATED"/>
    <property type="match status" value="1"/>
</dbReference>
<feature type="chain" id="PRO_5045993531" evidence="10">
    <location>
        <begin position="25"/>
        <end position="720"/>
    </location>
</feature>
<evidence type="ECO:0000256" key="1">
    <source>
        <dbReference type="ARBA" id="ARBA00009810"/>
    </source>
</evidence>
<keyword evidence="6 9" id="KW-0798">TonB box</keyword>
<dbReference type="InterPro" id="IPR039426">
    <property type="entry name" value="TonB-dep_rcpt-like"/>
</dbReference>
<evidence type="ECO:0000256" key="5">
    <source>
        <dbReference type="ARBA" id="ARBA00023065"/>
    </source>
</evidence>
<evidence type="ECO:0000256" key="10">
    <source>
        <dbReference type="SAM" id="SignalP"/>
    </source>
</evidence>
<sequence length="720" mass="78819">MRHKFAFAVTTILSTTLFPAAAYAADVAADVAAGSAEMDAGAVDREIIVKGQYLSIDKLNAVKTPTPLIDIPQSLSIIDSRRIADQAFTSIGDITRYTPGVSASQGEGHRDAIIIRGNQTTADFFIDGLRDDVQYYRPLYNLEQVEILRGANALLFGRGGGGGVINRVTKRADFSETFTGVTASVDTFGSVYLAGDLNFAASDSAAVRLNGYYTGFDNHRDFVGGDAFALNPTVTLKAGANTDIVLSYEYVDDDRTIDRGVPSQNVANGPDVPLKGFDRTFFGSPDANYTTLQAHIVKAHVDHTFSDSLRGNFTAQYADYDKLYQNLFASEEVVVTNGTFPSVELDGYRDITKRQNLIMQANLVGEFDTGSFGHTLLFGFEYGDQDSKNSRADNLFAQNGDDQIVIPFTDPLNIPAFSFPVLGRNRASQVEFLSIYLQDQVDVTDWLKIVGGLRFDRFDIDVTDIIEVNDGAADGNDGLLSRKDEEITPRIGFILKPQETLSIYGSYSESFLPRSGDQFLTLSPTSEALEPQKFENLEIGAKWDIRDGLSATLALFRLEQQSVTTVDPLDQGSSIILPGVVTDGIELTLTGRLTDKWSLNTGFSYLDGDVDGGTLDGNKTRQTPETMVSLWSQYQATEQLGLGLGLTHQSSFFVREDNSVRVPGYTRLDAAVFYDVSDALRLQLNVENLTNTDYFPDAHSNDNISTGKPLNARFTISGRF</sequence>
<feature type="domain" description="TonB-dependent receptor-like beta-barrel" evidence="11">
    <location>
        <begin position="239"/>
        <end position="689"/>
    </location>
</feature>
<keyword evidence="7 13" id="KW-0675">Receptor</keyword>
<organism evidence="13 14">
    <name type="scientific">Pacificimonas pallii</name>
    <dbReference type="NCBI Taxonomy" id="2827236"/>
    <lineage>
        <taxon>Bacteria</taxon>
        <taxon>Pseudomonadati</taxon>
        <taxon>Pseudomonadota</taxon>
        <taxon>Alphaproteobacteria</taxon>
        <taxon>Sphingomonadales</taxon>
        <taxon>Sphingosinicellaceae</taxon>
        <taxon>Pacificimonas</taxon>
    </lineage>
</organism>
<dbReference type="InterPro" id="IPR000531">
    <property type="entry name" value="Beta-barrel_TonB"/>
</dbReference>
<dbReference type="NCBIfam" id="TIGR01783">
    <property type="entry name" value="TonB-siderophor"/>
    <property type="match status" value="1"/>
</dbReference>
<evidence type="ECO:0000256" key="9">
    <source>
        <dbReference type="RuleBase" id="RU003357"/>
    </source>
</evidence>
<reference evidence="13 14" key="1">
    <citation type="submission" date="2021-04" db="EMBL/GenBank/DDBJ databases">
        <authorList>
            <person name="Pira H."/>
            <person name="Risdian C."/>
            <person name="Wink J."/>
        </authorList>
    </citation>
    <scope>NUCLEOTIDE SEQUENCE [LARGE SCALE GENOMIC DNA]</scope>
    <source>
        <strain evidence="13 14">WHA3</strain>
    </source>
</reference>
<feature type="signal peptide" evidence="10">
    <location>
        <begin position="1"/>
        <end position="24"/>
    </location>
</feature>
<gene>
    <name evidence="13" type="ORF">KCG44_07295</name>
</gene>
<keyword evidence="14" id="KW-1185">Reference proteome</keyword>
<dbReference type="Pfam" id="PF07715">
    <property type="entry name" value="Plug"/>
    <property type="match status" value="1"/>
</dbReference>
<keyword evidence="8" id="KW-1134">Transmembrane beta strand</keyword>
<keyword evidence="8 9" id="KW-0472">Membrane</keyword>
<dbReference type="EMBL" id="JAGSPA010000002">
    <property type="protein sequence ID" value="MBV7256589.1"/>
    <property type="molecule type" value="Genomic_DNA"/>
</dbReference>
<dbReference type="PANTHER" id="PTHR32552:SF68">
    <property type="entry name" value="FERRICHROME OUTER MEMBRANE TRANSPORTER_PHAGE RECEPTOR"/>
    <property type="match status" value="1"/>
</dbReference>
<dbReference type="InterPro" id="IPR010105">
    <property type="entry name" value="TonB_sidphr_rcpt"/>
</dbReference>
<dbReference type="InterPro" id="IPR012910">
    <property type="entry name" value="Plug_dom"/>
</dbReference>
<keyword evidence="8" id="KW-0812">Transmembrane</keyword>
<evidence type="ECO:0000313" key="14">
    <source>
        <dbReference type="Proteomes" id="UP000722336"/>
    </source>
</evidence>
<keyword evidence="8" id="KW-0813">Transport</keyword>
<comment type="similarity">
    <text evidence="1 8 9">Belongs to the TonB-dependent receptor family.</text>
</comment>
<dbReference type="PROSITE" id="PS52016">
    <property type="entry name" value="TONB_DEPENDENT_REC_3"/>
    <property type="match status" value="1"/>
</dbReference>
<evidence type="ECO:0000259" key="12">
    <source>
        <dbReference type="Pfam" id="PF07715"/>
    </source>
</evidence>
<feature type="domain" description="TonB-dependent receptor plug" evidence="12">
    <location>
        <begin position="68"/>
        <end position="164"/>
    </location>
</feature>
<evidence type="ECO:0000256" key="3">
    <source>
        <dbReference type="ARBA" id="ARBA00022729"/>
    </source>
</evidence>
<keyword evidence="8" id="KW-0998">Cell outer membrane</keyword>
<evidence type="ECO:0000259" key="11">
    <source>
        <dbReference type="Pfam" id="PF00593"/>
    </source>
</evidence>